<organism evidence="1 2">
    <name type="scientific">Colletotrichum scovillei</name>
    <dbReference type="NCBI Taxonomy" id="1209932"/>
    <lineage>
        <taxon>Eukaryota</taxon>
        <taxon>Fungi</taxon>
        <taxon>Dikarya</taxon>
        <taxon>Ascomycota</taxon>
        <taxon>Pezizomycotina</taxon>
        <taxon>Sordariomycetes</taxon>
        <taxon>Hypocreomycetidae</taxon>
        <taxon>Glomerellales</taxon>
        <taxon>Glomerellaceae</taxon>
        <taxon>Colletotrichum</taxon>
        <taxon>Colletotrichum acutatum species complex</taxon>
    </lineage>
</organism>
<evidence type="ECO:0000313" key="2">
    <source>
        <dbReference type="Proteomes" id="UP000699042"/>
    </source>
</evidence>
<comment type="caution">
    <text evidence="1">The sequence shown here is derived from an EMBL/GenBank/DDBJ whole genome shotgun (WGS) entry which is preliminary data.</text>
</comment>
<dbReference type="EMBL" id="JAESDN010000009">
    <property type="protein sequence ID" value="KAG7045131.1"/>
    <property type="molecule type" value="Genomic_DNA"/>
</dbReference>
<sequence length="118" mass="13136">MNVDLTASINDLLESNRLHIGMDLGPFVPLPPVTPPPITAIRHQATPRHTHLIIIISYGYTHHHTYLHYVSTLRTDTLKVPPHCALRALDAAISKVPPTLAKQAESYGANAEHWRRLA</sequence>
<proteinExistence type="predicted"/>
<dbReference type="AlphaFoldDB" id="A0A9P7U7L0"/>
<dbReference type="Proteomes" id="UP000699042">
    <property type="component" value="Unassembled WGS sequence"/>
</dbReference>
<protein>
    <submittedName>
        <fullName evidence="1">Uncharacterized protein</fullName>
    </submittedName>
</protein>
<gene>
    <name evidence="1" type="ORF">JMJ77_009219</name>
</gene>
<reference evidence="1" key="1">
    <citation type="submission" date="2021-05" db="EMBL/GenBank/DDBJ databases">
        <title>Comparative genomics of three Colletotrichum scovillei strains and genetic complementation revealed genes involved fungal growth and virulence on chili pepper.</title>
        <authorList>
            <person name="Hsieh D.-K."/>
            <person name="Chuang S.-C."/>
            <person name="Chen C.-Y."/>
            <person name="Chao Y.-T."/>
            <person name="Lu M.-Y.J."/>
            <person name="Lee M.-H."/>
            <person name="Shih M.-C."/>
        </authorList>
    </citation>
    <scope>NUCLEOTIDE SEQUENCE</scope>
    <source>
        <strain evidence="1">Coll-153</strain>
    </source>
</reference>
<keyword evidence="2" id="KW-1185">Reference proteome</keyword>
<accession>A0A9P7U7L0</accession>
<evidence type="ECO:0000313" key="1">
    <source>
        <dbReference type="EMBL" id="KAG7045131.1"/>
    </source>
</evidence>
<name>A0A9P7U7L0_9PEZI</name>